<protein>
    <submittedName>
        <fullName evidence="2">Uma2 family endonuclease</fullName>
    </submittedName>
</protein>
<dbReference type="InterPro" id="IPR012296">
    <property type="entry name" value="Nuclease_put_TT1808"/>
</dbReference>
<organism evidence="2 3">
    <name type="scientific">Plantimonas leprariae</name>
    <dbReference type="NCBI Taxonomy" id="2615207"/>
    <lineage>
        <taxon>Bacteria</taxon>
        <taxon>Pseudomonadati</taxon>
        <taxon>Pseudomonadota</taxon>
        <taxon>Alphaproteobacteria</taxon>
        <taxon>Hyphomicrobiales</taxon>
        <taxon>Aurantimonadaceae</taxon>
        <taxon>Plantimonas</taxon>
    </lineage>
</organism>
<evidence type="ECO:0000259" key="1">
    <source>
        <dbReference type="Pfam" id="PF05685"/>
    </source>
</evidence>
<sequence length="197" mass="22227">MSALPKPNKPNMTVDEFVEWCAARDDDERWELVDGVPVRMMAPQTPRHTDAKGFIWNEFRRAIATAGLSCRAFLDGVGTKIGEYTSRIPDVSVQCEPMDDDAVWLTAPIVLVEVVSRGSVTRDGRDKLIEYFGLPSVEHYLLVYPERRTVVHHQRKASSRDIATRIVEEGEIELSPPGFSVVVSSFFEDETFRPSTI</sequence>
<keyword evidence="2" id="KW-0378">Hydrolase</keyword>
<dbReference type="AlphaFoldDB" id="A0A7V7PSC2"/>
<keyword evidence="2" id="KW-0540">Nuclease</keyword>
<dbReference type="InterPro" id="IPR011335">
    <property type="entry name" value="Restrct_endonuc-II-like"/>
</dbReference>
<dbReference type="Pfam" id="PF05685">
    <property type="entry name" value="Uma2"/>
    <property type="match status" value="1"/>
</dbReference>
<name>A0A7V7PSC2_9HYPH</name>
<reference evidence="2 3" key="1">
    <citation type="submission" date="2019-09" db="EMBL/GenBank/DDBJ databases">
        <title>YIM 132180 draft genome.</title>
        <authorList>
            <person name="Zhang K."/>
        </authorList>
    </citation>
    <scope>NUCLEOTIDE SEQUENCE [LARGE SCALE GENOMIC DNA]</scope>
    <source>
        <strain evidence="2 3">YIM 132180</strain>
    </source>
</reference>
<feature type="domain" description="Putative restriction endonuclease" evidence="1">
    <location>
        <begin position="14"/>
        <end position="179"/>
    </location>
</feature>
<dbReference type="SUPFAM" id="SSF52980">
    <property type="entry name" value="Restriction endonuclease-like"/>
    <property type="match status" value="1"/>
</dbReference>
<dbReference type="PANTHER" id="PTHR36558">
    <property type="entry name" value="GLR1098 PROTEIN"/>
    <property type="match status" value="1"/>
</dbReference>
<dbReference type="PANTHER" id="PTHR36558:SF1">
    <property type="entry name" value="RESTRICTION ENDONUCLEASE DOMAIN-CONTAINING PROTEIN-RELATED"/>
    <property type="match status" value="1"/>
</dbReference>
<evidence type="ECO:0000313" key="2">
    <source>
        <dbReference type="EMBL" id="KAB0681961.1"/>
    </source>
</evidence>
<keyword evidence="3" id="KW-1185">Reference proteome</keyword>
<dbReference type="Proteomes" id="UP000432089">
    <property type="component" value="Unassembled WGS sequence"/>
</dbReference>
<dbReference type="EMBL" id="VZDO01000002">
    <property type="protein sequence ID" value="KAB0681961.1"/>
    <property type="molecule type" value="Genomic_DNA"/>
</dbReference>
<evidence type="ECO:0000313" key="3">
    <source>
        <dbReference type="Proteomes" id="UP000432089"/>
    </source>
</evidence>
<proteinExistence type="predicted"/>
<accession>A0A7V7PSC2</accession>
<dbReference type="Gene3D" id="3.90.1570.10">
    <property type="entry name" value="tt1808, chain A"/>
    <property type="match status" value="1"/>
</dbReference>
<dbReference type="GO" id="GO:0004519">
    <property type="term" value="F:endonuclease activity"/>
    <property type="evidence" value="ECO:0007669"/>
    <property type="project" value="UniProtKB-KW"/>
</dbReference>
<dbReference type="CDD" id="cd06260">
    <property type="entry name" value="DUF820-like"/>
    <property type="match status" value="1"/>
</dbReference>
<gene>
    <name evidence="2" type="ORF">F6X38_03895</name>
</gene>
<dbReference type="InterPro" id="IPR008538">
    <property type="entry name" value="Uma2"/>
</dbReference>
<keyword evidence="2" id="KW-0255">Endonuclease</keyword>
<comment type="caution">
    <text evidence="2">The sequence shown here is derived from an EMBL/GenBank/DDBJ whole genome shotgun (WGS) entry which is preliminary data.</text>
</comment>